<keyword evidence="6" id="KW-1185">Reference proteome</keyword>
<dbReference type="RefSeq" id="WP_210683335.1">
    <property type="nucleotide sequence ID" value="NZ_JAGMWN010000011.1"/>
</dbReference>
<comment type="similarity">
    <text evidence="2">Belongs to the SAM hydrolase / SAM-dependent halogenase family.</text>
</comment>
<evidence type="ECO:0000256" key="2">
    <source>
        <dbReference type="ARBA" id="ARBA00024035"/>
    </source>
</evidence>
<dbReference type="PANTHER" id="PTHR35092:SF1">
    <property type="entry name" value="CHLORINASE MJ1651"/>
    <property type="match status" value="1"/>
</dbReference>
<dbReference type="InterPro" id="IPR046469">
    <property type="entry name" value="SAM_HAT_N"/>
</dbReference>
<evidence type="ECO:0000256" key="1">
    <source>
        <dbReference type="ARBA" id="ARBA00022691"/>
    </source>
</evidence>
<dbReference type="Gene3D" id="3.40.50.10790">
    <property type="entry name" value="S-adenosyl-l-methionine hydroxide adenosyltransferase, N-terminal"/>
    <property type="match status" value="1"/>
</dbReference>
<dbReference type="InterPro" id="IPR046470">
    <property type="entry name" value="SAM_HAT_C"/>
</dbReference>
<dbReference type="InterPro" id="IPR023227">
    <property type="entry name" value="SAM_OH_AdoTrfase_C_sf"/>
</dbReference>
<dbReference type="PIRSF" id="PIRSF006779">
    <property type="entry name" value="UCP006779"/>
    <property type="match status" value="1"/>
</dbReference>
<feature type="domain" description="S-adenosyl-l-methionine hydroxide adenosyltransferase C-terminal" evidence="4">
    <location>
        <begin position="159"/>
        <end position="228"/>
    </location>
</feature>
<dbReference type="SUPFAM" id="SSF101852">
    <property type="entry name" value="Bacterial fluorinating enzyme, C-terminal domain"/>
    <property type="match status" value="1"/>
</dbReference>
<sequence length="230" mass="24591">MLCYVTDFGVTGPYVGQMRAAVSARAPALPQIDLMHDAPAFAPRPAAYLLAALAAEMPAGATFCVVVDPGVGGPRRALMLEAGGRRFVGPDNGVLAIAARRDPAARWHELTWRPERLSASFHGRDLFAPAAARWAVDEMPAHRPVEETPVGADWPEDLAEVIYIDRYGNCMTGLRGDRANLPFARCRTFSEAGVGEVFWYANSNGLAEIAVNQGSAADTLGLRVGSPIAM</sequence>
<dbReference type="Pfam" id="PF20257">
    <property type="entry name" value="SAM_HAT_C"/>
    <property type="match status" value="1"/>
</dbReference>
<dbReference type="InterPro" id="IPR002747">
    <property type="entry name" value="SAM_OH_AdoTrfase"/>
</dbReference>
<organism evidence="5 6">
    <name type="scientific">Marivibrio halodurans</name>
    <dbReference type="NCBI Taxonomy" id="2039722"/>
    <lineage>
        <taxon>Bacteria</taxon>
        <taxon>Pseudomonadati</taxon>
        <taxon>Pseudomonadota</taxon>
        <taxon>Alphaproteobacteria</taxon>
        <taxon>Rhodospirillales</taxon>
        <taxon>Rhodospirillaceae</taxon>
        <taxon>Marivibrio</taxon>
    </lineage>
</organism>
<dbReference type="Gene3D" id="2.40.30.90">
    <property type="entry name" value="Bacterial fluorinating enzyme like"/>
    <property type="match status" value="1"/>
</dbReference>
<gene>
    <name evidence="5" type="ORF">KAJ83_17110</name>
</gene>
<protein>
    <submittedName>
        <fullName evidence="5">SAM-dependent chlorinase/fluorinase</fullName>
    </submittedName>
</protein>
<proteinExistence type="inferred from homology"/>
<evidence type="ECO:0000313" key="5">
    <source>
        <dbReference type="EMBL" id="MBP5858741.1"/>
    </source>
</evidence>
<accession>A0A8J7SQ16</accession>
<comment type="caution">
    <text evidence="5">The sequence shown here is derived from an EMBL/GenBank/DDBJ whole genome shotgun (WGS) entry which is preliminary data.</text>
</comment>
<dbReference type="PANTHER" id="PTHR35092">
    <property type="entry name" value="CHLORINASE MJ1651"/>
    <property type="match status" value="1"/>
</dbReference>
<reference evidence="5" key="1">
    <citation type="submission" date="2021-04" db="EMBL/GenBank/DDBJ databases">
        <authorList>
            <person name="Zhang D.-C."/>
        </authorList>
    </citation>
    <scope>NUCLEOTIDE SEQUENCE</scope>
    <source>
        <strain evidence="5">CGMCC 1.15697</strain>
    </source>
</reference>
<dbReference type="InterPro" id="IPR023228">
    <property type="entry name" value="SAM_OH_AdoTrfase_N_sf"/>
</dbReference>
<dbReference type="Proteomes" id="UP000672602">
    <property type="component" value="Unassembled WGS sequence"/>
</dbReference>
<dbReference type="Pfam" id="PF01887">
    <property type="entry name" value="SAM_HAT_N"/>
    <property type="match status" value="1"/>
</dbReference>
<dbReference type="SUPFAM" id="SSF102522">
    <property type="entry name" value="Bacterial fluorinating enzyme, N-terminal domain"/>
    <property type="match status" value="1"/>
</dbReference>
<feature type="domain" description="S-adenosyl-l-methionine hydroxide adenosyltransferase N-terminal" evidence="3">
    <location>
        <begin position="5"/>
        <end position="138"/>
    </location>
</feature>
<evidence type="ECO:0000259" key="3">
    <source>
        <dbReference type="Pfam" id="PF01887"/>
    </source>
</evidence>
<keyword evidence="1" id="KW-0949">S-adenosyl-L-methionine</keyword>
<evidence type="ECO:0000259" key="4">
    <source>
        <dbReference type="Pfam" id="PF20257"/>
    </source>
</evidence>
<dbReference type="AlphaFoldDB" id="A0A8J7SQ16"/>
<dbReference type="EMBL" id="JAGMWN010000011">
    <property type="protein sequence ID" value="MBP5858741.1"/>
    <property type="molecule type" value="Genomic_DNA"/>
</dbReference>
<evidence type="ECO:0000313" key="6">
    <source>
        <dbReference type="Proteomes" id="UP000672602"/>
    </source>
</evidence>
<name>A0A8J7SQ16_9PROT</name>